<dbReference type="EMBL" id="HG996466">
    <property type="protein sequence ID" value="CAG1858204.1"/>
    <property type="molecule type" value="Genomic_DNA"/>
</dbReference>
<reference evidence="1" key="1">
    <citation type="submission" date="2021-03" db="EMBL/GenBank/DDBJ databases">
        <authorList>
            <consortium name="Genoscope - CEA"/>
            <person name="William W."/>
        </authorList>
    </citation>
    <scope>NUCLEOTIDE SEQUENCE</scope>
    <source>
        <strain evidence="1">Doubled-haploid Pahang</strain>
    </source>
</reference>
<protein>
    <submittedName>
        <fullName evidence="1">(wild Malaysian banana) hypothetical protein</fullName>
    </submittedName>
</protein>
<organism evidence="1">
    <name type="scientific">Musa acuminata subsp. malaccensis</name>
    <name type="common">Wild banana</name>
    <name type="synonym">Musa malaccensis</name>
    <dbReference type="NCBI Taxonomy" id="214687"/>
    <lineage>
        <taxon>Eukaryota</taxon>
        <taxon>Viridiplantae</taxon>
        <taxon>Streptophyta</taxon>
        <taxon>Embryophyta</taxon>
        <taxon>Tracheophyta</taxon>
        <taxon>Spermatophyta</taxon>
        <taxon>Magnoliopsida</taxon>
        <taxon>Liliopsida</taxon>
        <taxon>Zingiberales</taxon>
        <taxon>Musaceae</taxon>
        <taxon>Musa</taxon>
    </lineage>
</organism>
<evidence type="ECO:0000313" key="1">
    <source>
        <dbReference type="EMBL" id="CAG1858204.1"/>
    </source>
</evidence>
<gene>
    <name evidence="1" type="ORF">GSMUA_284990.1</name>
</gene>
<accession>A0A8D7AYH6</accession>
<name>A0A8D7AYH6_MUSAM</name>
<proteinExistence type="predicted"/>
<sequence length="147" mass="17036">MILRTHCIIFTRKKRMERCCLGREKRYRNYKISGRTRSAGTNFLASRAWQRDEDRGEVAGDGVVTLGWRPELPLRRPGFPRGRWERRLAHGLFRLWCNALRLSVVGGLGHLFFGRLGVDPGGPDRREGWRFLGVELQPHSSMSTMKK</sequence>
<dbReference type="AlphaFoldDB" id="A0A8D7AYH6"/>